<organism evidence="1">
    <name type="scientific">marine sediment metagenome</name>
    <dbReference type="NCBI Taxonomy" id="412755"/>
    <lineage>
        <taxon>unclassified sequences</taxon>
        <taxon>metagenomes</taxon>
        <taxon>ecological metagenomes</taxon>
    </lineage>
</organism>
<dbReference type="EMBL" id="LAZR01019761">
    <property type="protein sequence ID" value="KKL91335.1"/>
    <property type="molecule type" value="Genomic_DNA"/>
</dbReference>
<name>A0A0F9IC10_9ZZZZ</name>
<comment type="caution">
    <text evidence="1">The sequence shown here is derived from an EMBL/GenBank/DDBJ whole genome shotgun (WGS) entry which is preliminary data.</text>
</comment>
<evidence type="ECO:0000313" key="1">
    <source>
        <dbReference type="EMBL" id="KKL91335.1"/>
    </source>
</evidence>
<accession>A0A0F9IC10</accession>
<sequence length="90" mass="9699">MPNNTIKVTGNPQGIVAKAYDGDGVETDITAVFQKISGAMSAGTVWTSLELMKIVAGKETHQEMKFQASEKELNFEVAPELIAQVVLFKG</sequence>
<reference evidence="1" key="1">
    <citation type="journal article" date="2015" name="Nature">
        <title>Complex archaea that bridge the gap between prokaryotes and eukaryotes.</title>
        <authorList>
            <person name="Spang A."/>
            <person name="Saw J.H."/>
            <person name="Jorgensen S.L."/>
            <person name="Zaremba-Niedzwiedzka K."/>
            <person name="Martijn J."/>
            <person name="Lind A.E."/>
            <person name="van Eijk R."/>
            <person name="Schleper C."/>
            <person name="Guy L."/>
            <person name="Ettema T.J."/>
        </authorList>
    </citation>
    <scope>NUCLEOTIDE SEQUENCE</scope>
</reference>
<protein>
    <submittedName>
        <fullName evidence="1">Uncharacterized protein</fullName>
    </submittedName>
</protein>
<gene>
    <name evidence="1" type="ORF">LCGC14_1895700</name>
</gene>
<dbReference type="AlphaFoldDB" id="A0A0F9IC10"/>
<proteinExistence type="predicted"/>